<keyword evidence="3" id="KW-1185">Reference proteome</keyword>
<sequence length="136" mass="13146">MQFFTIAAFFAAAVSASTYSALPVPEEACSVVYVTETVTVPAGVHTPVPVASTAAVLPPYPTAQAPYPIAPAPTGSVPSGAVVPSGAPLPSGTAAAPKPSGTGAYPVPPNEFTGSASGFKAGGALAGVVAVAAFFL</sequence>
<evidence type="ECO:0000313" key="3">
    <source>
        <dbReference type="Proteomes" id="UP001152607"/>
    </source>
</evidence>
<evidence type="ECO:0000313" key="2">
    <source>
        <dbReference type="EMBL" id="CAI6261609.1"/>
    </source>
</evidence>
<proteinExistence type="predicted"/>
<dbReference type="EMBL" id="CAOQHR010000001">
    <property type="protein sequence ID" value="CAI6261609.1"/>
    <property type="molecule type" value="Genomic_DNA"/>
</dbReference>
<feature type="chain" id="PRO_5040852459" evidence="1">
    <location>
        <begin position="17"/>
        <end position="136"/>
    </location>
</feature>
<dbReference type="OrthoDB" id="3796337at2759"/>
<accession>A0A9W4XKD6</accession>
<feature type="signal peptide" evidence="1">
    <location>
        <begin position="1"/>
        <end position="16"/>
    </location>
</feature>
<keyword evidence="1" id="KW-0732">Signal</keyword>
<organism evidence="2 3">
    <name type="scientific">Periconia digitata</name>
    <dbReference type="NCBI Taxonomy" id="1303443"/>
    <lineage>
        <taxon>Eukaryota</taxon>
        <taxon>Fungi</taxon>
        <taxon>Dikarya</taxon>
        <taxon>Ascomycota</taxon>
        <taxon>Pezizomycotina</taxon>
        <taxon>Dothideomycetes</taxon>
        <taxon>Pleosporomycetidae</taxon>
        <taxon>Pleosporales</taxon>
        <taxon>Massarineae</taxon>
        <taxon>Periconiaceae</taxon>
        <taxon>Periconia</taxon>
    </lineage>
</organism>
<gene>
    <name evidence="2" type="ORF">PDIGIT_LOCUS1371</name>
</gene>
<evidence type="ECO:0000256" key="1">
    <source>
        <dbReference type="SAM" id="SignalP"/>
    </source>
</evidence>
<dbReference type="AlphaFoldDB" id="A0A9W4XKD6"/>
<dbReference type="Proteomes" id="UP001152607">
    <property type="component" value="Unassembled WGS sequence"/>
</dbReference>
<comment type="caution">
    <text evidence="2">The sequence shown here is derived from an EMBL/GenBank/DDBJ whole genome shotgun (WGS) entry which is preliminary data.</text>
</comment>
<name>A0A9W4XKD6_9PLEO</name>
<reference evidence="2" key="1">
    <citation type="submission" date="2023-01" db="EMBL/GenBank/DDBJ databases">
        <authorList>
            <person name="Van Ghelder C."/>
            <person name="Rancurel C."/>
        </authorList>
    </citation>
    <scope>NUCLEOTIDE SEQUENCE</scope>
    <source>
        <strain evidence="2">CNCM I-4278</strain>
    </source>
</reference>
<protein>
    <submittedName>
        <fullName evidence="2">Uncharacterized protein</fullName>
    </submittedName>
</protein>